<protein>
    <submittedName>
        <fullName evidence="4">CBS domain-containing protein</fullName>
    </submittedName>
</protein>
<dbReference type="Gene3D" id="3.10.580.10">
    <property type="entry name" value="CBS-domain"/>
    <property type="match status" value="1"/>
</dbReference>
<accession>A0A974PW72</accession>
<organism evidence="4 5">
    <name type="scientific">Azospira restricta</name>
    <dbReference type="NCBI Taxonomy" id="404405"/>
    <lineage>
        <taxon>Bacteria</taxon>
        <taxon>Pseudomonadati</taxon>
        <taxon>Pseudomonadota</taxon>
        <taxon>Betaproteobacteria</taxon>
        <taxon>Rhodocyclales</taxon>
        <taxon>Rhodocyclaceae</taxon>
        <taxon>Azospira</taxon>
    </lineage>
</organism>
<dbReference type="PANTHER" id="PTHR43080">
    <property type="entry name" value="CBS DOMAIN-CONTAINING PROTEIN CBSX3, MITOCHONDRIAL"/>
    <property type="match status" value="1"/>
</dbReference>
<evidence type="ECO:0000313" key="5">
    <source>
        <dbReference type="Proteomes" id="UP000663444"/>
    </source>
</evidence>
<evidence type="ECO:0000313" key="4">
    <source>
        <dbReference type="EMBL" id="QRJ62208.1"/>
    </source>
</evidence>
<dbReference type="AlphaFoldDB" id="A0A974PW72"/>
<dbReference type="SMART" id="SM00116">
    <property type="entry name" value="CBS"/>
    <property type="match status" value="2"/>
</dbReference>
<feature type="domain" description="CBS" evidence="3">
    <location>
        <begin position="76"/>
        <end position="133"/>
    </location>
</feature>
<dbReference type="EMBL" id="CP064781">
    <property type="protein sequence ID" value="QRJ62208.1"/>
    <property type="molecule type" value="Genomic_DNA"/>
</dbReference>
<dbReference type="PANTHER" id="PTHR43080:SF2">
    <property type="entry name" value="CBS DOMAIN-CONTAINING PROTEIN"/>
    <property type="match status" value="1"/>
</dbReference>
<dbReference type="InterPro" id="IPR051257">
    <property type="entry name" value="Diverse_CBS-Domain"/>
</dbReference>
<reference evidence="4" key="1">
    <citation type="submission" date="2020-11" db="EMBL/GenBank/DDBJ databases">
        <title>Azospira restricta DSM 18626 genome sequence.</title>
        <authorList>
            <person name="Moe W.M."/>
        </authorList>
    </citation>
    <scope>NUCLEOTIDE SEQUENCE</scope>
    <source>
        <strain evidence="4">DSM 18626</strain>
    </source>
</reference>
<keyword evidence="5" id="KW-1185">Reference proteome</keyword>
<dbReference type="SUPFAM" id="SSF54631">
    <property type="entry name" value="CBS-domain pair"/>
    <property type="match status" value="1"/>
</dbReference>
<name>A0A974PW72_9RHOO</name>
<dbReference type="Proteomes" id="UP000663444">
    <property type="component" value="Chromosome"/>
</dbReference>
<dbReference type="RefSeq" id="WP_203385737.1">
    <property type="nucleotide sequence ID" value="NZ_CP064781.1"/>
</dbReference>
<dbReference type="InterPro" id="IPR000644">
    <property type="entry name" value="CBS_dom"/>
</dbReference>
<evidence type="ECO:0000256" key="2">
    <source>
        <dbReference type="PROSITE-ProRule" id="PRU00703"/>
    </source>
</evidence>
<proteinExistence type="predicted"/>
<feature type="domain" description="CBS" evidence="3">
    <location>
        <begin position="11"/>
        <end position="67"/>
    </location>
</feature>
<dbReference type="InterPro" id="IPR046342">
    <property type="entry name" value="CBS_dom_sf"/>
</dbReference>
<evidence type="ECO:0000259" key="3">
    <source>
        <dbReference type="PROSITE" id="PS51371"/>
    </source>
</evidence>
<sequence>MPKRTLRDVIAHQQILSAPPSTTVRDAALRMAESKVGAILIVDGERLAGIFTERDLLNRVVARRLDPDTTTLAQVMTPDPRTIDPDKTLAHALVMMDEGCYRHVPVVENGKPLGMVSARDALGQELVEFEHELERRDRLTQIMI</sequence>
<dbReference type="Pfam" id="PF00571">
    <property type="entry name" value="CBS"/>
    <property type="match status" value="2"/>
</dbReference>
<keyword evidence="1 2" id="KW-0129">CBS domain</keyword>
<dbReference type="KEGG" id="ares:IWH25_10395"/>
<dbReference type="PROSITE" id="PS51371">
    <property type="entry name" value="CBS"/>
    <property type="match status" value="2"/>
</dbReference>
<evidence type="ECO:0000256" key="1">
    <source>
        <dbReference type="ARBA" id="ARBA00023122"/>
    </source>
</evidence>
<gene>
    <name evidence="4" type="ORF">IWH25_10395</name>
</gene>